<dbReference type="GO" id="GO:0005815">
    <property type="term" value="C:microtubule organizing center"/>
    <property type="evidence" value="ECO:0007669"/>
    <property type="project" value="TreeGrafter"/>
</dbReference>
<sequence>MRTSKMLDFLVDSVTSGFPTLHKLTEDDVSSIWASVSEFVENQMSLQKGVQIPGLGTFTLSRHKLDVGNNRFIIMQRPIFLLSEKLAQTHGLKYNKIFSTGDISVVPLNYIALSLTSPFARDTIEGCVKETISVFSRSISVKQNVEFNFKSIGALHIRDGKVKMKFFKEFINSLDETGSLVKSLSNRPGTCDSVMSGQESALLCPRSNSALLFPRIAVQSMDTDPVMETIEEENVDAECPEGQSLTANKPVEKESEEPAGSATKRECSLPKRLLSRQPMVPAKVSGISFSEDLERIKPRSAPERLGSSLSASYPKAAGEGCNGQIDVHQMRFTASAECIDHCRAGQELCYLCMQRARKNIPVYYTEEKKRREQEEEHILLQYQHMRDQEAMHKTQLASLMNKEQSQKDAAYNLGVAEAIRDERNRKNPDFYVSYIFQRRPLTPPISLKRDQCYQALTKQMVQKREKEVRGKQDKELLDRLEQAQLAEALSAQKAKYLKEKDEQVQCYKTALDTQVKMKPDFSLSPQPDAREPVFGRNDMTNEKLAEKKQRDEEVYRHQVQAAAEKKKLAVLNDLVRQRKEVEMLQRSKQQVLDFRAAQYDKISRLQKALQDDWYKSSEMKRHRDHEEQRFLNAGSHLLLDQFEKYRRCFQCKRRTTNCGETNVWCESRYIPGSRLMV</sequence>
<feature type="region of interest" description="Disordered" evidence="1">
    <location>
        <begin position="233"/>
        <end position="266"/>
    </location>
</feature>
<feature type="domain" description="CCDC81 HU" evidence="3">
    <location>
        <begin position="105"/>
        <end position="178"/>
    </location>
</feature>
<dbReference type="Proteomes" id="UP000694569">
    <property type="component" value="Unplaced"/>
</dbReference>
<protein>
    <submittedName>
        <fullName evidence="4">Coiled-coil domain containing 81</fullName>
    </submittedName>
</protein>
<keyword evidence="5" id="KW-1185">Reference proteome</keyword>
<feature type="domain" description="CCDC81 HU" evidence="2">
    <location>
        <begin position="16"/>
        <end position="93"/>
    </location>
</feature>
<dbReference type="InterPro" id="IPR028034">
    <property type="entry name" value="HU-CCDC81"/>
</dbReference>
<reference evidence="4" key="2">
    <citation type="submission" date="2025-09" db="UniProtKB">
        <authorList>
            <consortium name="Ensembl"/>
        </authorList>
    </citation>
    <scope>IDENTIFICATION</scope>
</reference>
<proteinExistence type="predicted"/>
<evidence type="ECO:0000259" key="3">
    <source>
        <dbReference type="Pfam" id="PF18289"/>
    </source>
</evidence>
<dbReference type="Pfam" id="PF14908">
    <property type="entry name" value="HU-CCDC81_euk_1"/>
    <property type="match status" value="1"/>
</dbReference>
<dbReference type="GeneTree" id="ENSGT00390000011985"/>
<accession>A0A8C5LYR2</accession>
<evidence type="ECO:0000259" key="2">
    <source>
        <dbReference type="Pfam" id="PF14908"/>
    </source>
</evidence>
<dbReference type="AlphaFoldDB" id="A0A8C5LYR2"/>
<dbReference type="PANTHER" id="PTHR14362:SF2">
    <property type="entry name" value="COILED-COIL DOMAIN-CONTAINING PROTEIN 81"/>
    <property type="match status" value="1"/>
</dbReference>
<evidence type="ECO:0000256" key="1">
    <source>
        <dbReference type="SAM" id="MobiDB-lite"/>
    </source>
</evidence>
<dbReference type="PANTHER" id="PTHR14362">
    <property type="entry name" value="COILED-COIL DOMAIN-CONTAINING PROTEIN 81"/>
    <property type="match status" value="1"/>
</dbReference>
<dbReference type="InterPro" id="IPR026295">
    <property type="entry name" value="CCD81"/>
</dbReference>
<name>A0A8C5LYR2_9ANUR</name>
<dbReference type="InterPro" id="IPR040673">
    <property type="entry name" value="CCDC81_HU_dom_2"/>
</dbReference>
<dbReference type="OrthoDB" id="125906at2759"/>
<dbReference type="Pfam" id="PF18289">
    <property type="entry name" value="HU-CCDC81_euk_2"/>
    <property type="match status" value="1"/>
</dbReference>
<dbReference type="Ensembl" id="ENSLLET00000006325.1">
    <property type="protein sequence ID" value="ENSLLEP00000006072.1"/>
    <property type="gene ID" value="ENSLLEG00000003829.1"/>
</dbReference>
<evidence type="ECO:0000313" key="5">
    <source>
        <dbReference type="Proteomes" id="UP000694569"/>
    </source>
</evidence>
<reference evidence="4" key="1">
    <citation type="submission" date="2025-08" db="UniProtKB">
        <authorList>
            <consortium name="Ensembl"/>
        </authorList>
    </citation>
    <scope>IDENTIFICATION</scope>
</reference>
<evidence type="ECO:0000313" key="4">
    <source>
        <dbReference type="Ensembl" id="ENSLLEP00000006072.1"/>
    </source>
</evidence>
<organism evidence="4 5">
    <name type="scientific">Leptobrachium leishanense</name>
    <name type="common">Leishan spiny toad</name>
    <dbReference type="NCBI Taxonomy" id="445787"/>
    <lineage>
        <taxon>Eukaryota</taxon>
        <taxon>Metazoa</taxon>
        <taxon>Chordata</taxon>
        <taxon>Craniata</taxon>
        <taxon>Vertebrata</taxon>
        <taxon>Euteleostomi</taxon>
        <taxon>Amphibia</taxon>
        <taxon>Batrachia</taxon>
        <taxon>Anura</taxon>
        <taxon>Pelobatoidea</taxon>
        <taxon>Megophryidae</taxon>
        <taxon>Leptobrachium</taxon>
    </lineage>
</organism>